<keyword evidence="2" id="KW-1133">Transmembrane helix</keyword>
<evidence type="ECO:0008006" key="5">
    <source>
        <dbReference type="Google" id="ProtNLM"/>
    </source>
</evidence>
<gene>
    <name evidence="3" type="ORF">SAMN05216490_2031</name>
</gene>
<dbReference type="AlphaFoldDB" id="A0A1H1VWI9"/>
<evidence type="ECO:0000313" key="3">
    <source>
        <dbReference type="EMBL" id="SDS89237.1"/>
    </source>
</evidence>
<feature type="compositionally biased region" description="Polar residues" evidence="1">
    <location>
        <begin position="107"/>
        <end position="147"/>
    </location>
</feature>
<proteinExistence type="predicted"/>
<sequence length="415" mass="45851">MKMDKDKELDNIFKSGLENPDDHSAHLDDDWAAMEKMLDDNKKRPAIIYWLPILSGVAALLLILFGIWFLKPVVMHQQKPQQTVVNDQKMKDDIANHEQKNPGKSGGSTQQQAVGQQKNLTPANFTNNNSPYTRHNFINKSSINSSADGVRRDTTGVTQLPGAQNRQTGDELLAFNNQPVYDNATIAGQNIDTIDVSPKASTKAIAQNKVTIKKSFTQHPRYALTVLAASDLNGVNSLQDSKVGTNIGLLFSAGVFKKLTISTGVTYTSKPYMTGFNNYHTAYQFPTNPVSVQADCRMLDIPLNVDYQLYAKHRNKFSVGTGISSYLMLHESYDFNYAAGSSGPGYFNVPNPNKYFFSILNLQATYTRQVNSKFGVSVQPYLKLPLSNVGASQVRLQTTGVAVGLTWNINPLSKP</sequence>
<protein>
    <recommendedName>
        <fullName evidence="5">Outer membrane protein beta-barrel domain-containing protein</fullName>
    </recommendedName>
</protein>
<keyword evidence="2" id="KW-0472">Membrane</keyword>
<organism evidence="3 4">
    <name type="scientific">Mucilaginibacter mallensis</name>
    <dbReference type="NCBI Taxonomy" id="652787"/>
    <lineage>
        <taxon>Bacteria</taxon>
        <taxon>Pseudomonadati</taxon>
        <taxon>Bacteroidota</taxon>
        <taxon>Sphingobacteriia</taxon>
        <taxon>Sphingobacteriales</taxon>
        <taxon>Sphingobacteriaceae</taxon>
        <taxon>Mucilaginibacter</taxon>
    </lineage>
</organism>
<dbReference type="EMBL" id="LT629740">
    <property type="protein sequence ID" value="SDS89237.1"/>
    <property type="molecule type" value="Genomic_DNA"/>
</dbReference>
<dbReference type="STRING" id="652787.SAMN05216490_2031"/>
<evidence type="ECO:0000313" key="4">
    <source>
        <dbReference type="Proteomes" id="UP000199679"/>
    </source>
</evidence>
<feature type="compositionally biased region" description="Polar residues" evidence="1">
    <location>
        <begin position="155"/>
        <end position="165"/>
    </location>
</feature>
<reference evidence="3 4" key="1">
    <citation type="submission" date="2016-10" db="EMBL/GenBank/DDBJ databases">
        <authorList>
            <person name="de Groot N.N."/>
        </authorList>
    </citation>
    <scope>NUCLEOTIDE SEQUENCE [LARGE SCALE GENOMIC DNA]</scope>
    <source>
        <strain evidence="3 4">MP1X4</strain>
    </source>
</reference>
<accession>A0A1H1VWI9</accession>
<name>A0A1H1VWI9_MUCMA</name>
<evidence type="ECO:0000256" key="1">
    <source>
        <dbReference type="SAM" id="MobiDB-lite"/>
    </source>
</evidence>
<keyword evidence="2" id="KW-0812">Transmembrane</keyword>
<dbReference type="Proteomes" id="UP000199679">
    <property type="component" value="Chromosome I"/>
</dbReference>
<feature type="transmembrane region" description="Helical" evidence="2">
    <location>
        <begin position="46"/>
        <end position="70"/>
    </location>
</feature>
<feature type="region of interest" description="Disordered" evidence="1">
    <location>
        <begin position="96"/>
        <end position="165"/>
    </location>
</feature>
<evidence type="ECO:0000256" key="2">
    <source>
        <dbReference type="SAM" id="Phobius"/>
    </source>
</evidence>
<keyword evidence="4" id="KW-1185">Reference proteome</keyword>